<evidence type="ECO:0000256" key="10">
    <source>
        <dbReference type="ARBA" id="ARBA00023270"/>
    </source>
</evidence>
<dbReference type="PIRSF" id="PIRSF001365">
    <property type="entry name" value="DHDPS"/>
    <property type="match status" value="1"/>
</dbReference>
<feature type="site" description="Part of a proton relay during catalysis" evidence="12">
    <location>
        <position position="46"/>
    </location>
</feature>
<dbReference type="GO" id="GO:0005829">
    <property type="term" value="C:cytosol"/>
    <property type="evidence" value="ECO:0007669"/>
    <property type="project" value="TreeGrafter"/>
</dbReference>
<dbReference type="NCBIfam" id="TIGR00674">
    <property type="entry name" value="dapA"/>
    <property type="match status" value="1"/>
</dbReference>
<dbReference type="InterPro" id="IPR002220">
    <property type="entry name" value="DapA-like"/>
</dbReference>
<feature type="site" description="Part of a proton relay during catalysis" evidence="12">
    <location>
        <position position="109"/>
    </location>
</feature>
<evidence type="ECO:0000256" key="4">
    <source>
        <dbReference type="ARBA" id="ARBA00012086"/>
    </source>
</evidence>
<comment type="catalytic activity">
    <reaction evidence="11 12">
        <text>L-aspartate 4-semialdehyde + pyruvate = (2S,4S)-4-hydroxy-2,3,4,5-tetrahydrodipicolinate + H2O + H(+)</text>
        <dbReference type="Rhea" id="RHEA:34171"/>
        <dbReference type="ChEBI" id="CHEBI:15361"/>
        <dbReference type="ChEBI" id="CHEBI:15377"/>
        <dbReference type="ChEBI" id="CHEBI:15378"/>
        <dbReference type="ChEBI" id="CHEBI:67139"/>
        <dbReference type="ChEBI" id="CHEBI:537519"/>
        <dbReference type="EC" id="4.3.3.7"/>
    </reaction>
</comment>
<feature type="binding site" evidence="12 15">
    <location>
        <position position="205"/>
    </location>
    <ligand>
        <name>pyruvate</name>
        <dbReference type="ChEBI" id="CHEBI:15361"/>
    </ligand>
</feature>
<evidence type="ECO:0000256" key="15">
    <source>
        <dbReference type="PIRSR" id="PIRSR001365-2"/>
    </source>
</evidence>
<organism evidence="16 18">
    <name type="scientific">Sphingosinicella microcystinivorans</name>
    <dbReference type="NCBI Taxonomy" id="335406"/>
    <lineage>
        <taxon>Bacteria</taxon>
        <taxon>Pseudomonadati</taxon>
        <taxon>Pseudomonadota</taxon>
        <taxon>Alphaproteobacteria</taxon>
        <taxon>Sphingomonadales</taxon>
        <taxon>Sphingosinicellaceae</taxon>
        <taxon>Sphingosinicella</taxon>
    </lineage>
</organism>
<reference evidence="16 18" key="1">
    <citation type="submission" date="2018-06" db="EMBL/GenBank/DDBJ databases">
        <title>Complete Genome Sequence of the Microcystin-Degrading Bacterium Sphingosinicella microcystinivorans Strain B-9.</title>
        <authorList>
            <person name="Jin H."/>
            <person name="Nishizawa T."/>
            <person name="Guo Y."/>
            <person name="Nishizawa A."/>
            <person name="Park H."/>
            <person name="Kato H."/>
            <person name="Tsuji K."/>
            <person name="Harada K."/>
        </authorList>
    </citation>
    <scope>NUCLEOTIDE SEQUENCE [LARGE SCALE GENOMIC DNA]</scope>
    <source>
        <strain evidence="16 18">B9</strain>
    </source>
</reference>
<comment type="caution">
    <text evidence="12">Was originally thought to be a dihydrodipicolinate synthase (DHDPS), catalyzing the condensation of (S)-aspartate-beta-semialdehyde [(S)-ASA] and pyruvate to dihydrodipicolinate (DHDP). However, it was shown in E.coli that the product of the enzymatic reaction is not dihydrodipicolinate but in fact (4S)-4-hydroxy-2,3,4,5-tetrahydro-(2S)-dipicolinic acid (HTPA), and that the consecutive dehydration reaction leading to DHDP is not spontaneous but catalyzed by DapB.</text>
</comment>
<feature type="active site" description="Proton donor/acceptor" evidence="12 14">
    <location>
        <position position="135"/>
    </location>
</feature>
<evidence type="ECO:0000256" key="9">
    <source>
        <dbReference type="ARBA" id="ARBA00023239"/>
    </source>
</evidence>
<dbReference type="PROSITE" id="PS00665">
    <property type="entry name" value="DHDPS_1"/>
    <property type="match status" value="1"/>
</dbReference>
<keyword evidence="8 12" id="KW-0457">Lysine biosynthesis</keyword>
<name>A0AAD1D8P9_SPHMI</name>
<feature type="active site" description="Schiff-base intermediate with substrate" evidence="12 14">
    <location>
        <position position="163"/>
    </location>
</feature>
<dbReference type="AlphaFoldDB" id="A0AAD1D8P9"/>
<dbReference type="InterPro" id="IPR020625">
    <property type="entry name" value="Schiff_base-form_aldolases_AS"/>
</dbReference>
<evidence type="ECO:0000313" key="17">
    <source>
        <dbReference type="EMBL" id="RKS86479.1"/>
    </source>
</evidence>
<proteinExistence type="inferred from homology"/>
<reference evidence="17 19" key="2">
    <citation type="submission" date="2018-10" db="EMBL/GenBank/DDBJ databases">
        <title>Genomic Encyclopedia of Type Strains, Phase IV (KMG-IV): sequencing the most valuable type-strain genomes for metagenomic binning, comparative biology and taxonomic classification.</title>
        <authorList>
            <person name="Goeker M."/>
        </authorList>
    </citation>
    <scope>NUCLEOTIDE SEQUENCE [LARGE SCALE GENOMIC DNA]</scope>
    <source>
        <strain evidence="17 19">DSM 19791</strain>
    </source>
</reference>
<dbReference type="InterPro" id="IPR013785">
    <property type="entry name" value="Aldolase_TIM"/>
</dbReference>
<keyword evidence="9 12" id="KW-0456">Lyase</keyword>
<evidence type="ECO:0000256" key="6">
    <source>
        <dbReference type="ARBA" id="ARBA00022605"/>
    </source>
</evidence>
<evidence type="ECO:0000313" key="16">
    <source>
        <dbReference type="EMBL" id="BBE35418.1"/>
    </source>
</evidence>
<dbReference type="EMBL" id="RBWX01000010">
    <property type="protein sequence ID" value="RKS86479.1"/>
    <property type="molecule type" value="Genomic_DNA"/>
</dbReference>
<keyword evidence="6 12" id="KW-0028">Amino-acid biosynthesis</keyword>
<dbReference type="HAMAP" id="MF_00418">
    <property type="entry name" value="DapA"/>
    <property type="match status" value="1"/>
</dbReference>
<dbReference type="CDD" id="cd00950">
    <property type="entry name" value="DHDPS"/>
    <property type="match status" value="1"/>
</dbReference>
<dbReference type="RefSeq" id="WP_121052926.1">
    <property type="nucleotide sequence ID" value="NZ_AP018711.1"/>
</dbReference>
<dbReference type="EMBL" id="AP018711">
    <property type="protein sequence ID" value="BBE35418.1"/>
    <property type="molecule type" value="Genomic_DNA"/>
</dbReference>
<feature type="binding site" evidence="12 15">
    <location>
        <position position="47"/>
    </location>
    <ligand>
        <name>pyruvate</name>
        <dbReference type="ChEBI" id="CHEBI:15361"/>
    </ligand>
</feature>
<dbReference type="GO" id="GO:0009089">
    <property type="term" value="P:lysine biosynthetic process via diaminopimelate"/>
    <property type="evidence" value="ECO:0007669"/>
    <property type="project" value="UniProtKB-UniRule"/>
</dbReference>
<gene>
    <name evidence="12 16" type="primary">dapA</name>
    <name evidence="17" type="ORF">DFR51_3185</name>
    <name evidence="16" type="ORF">SmB9_30760</name>
</gene>
<dbReference type="Gene3D" id="3.20.20.70">
    <property type="entry name" value="Aldolase class I"/>
    <property type="match status" value="1"/>
</dbReference>
<dbReference type="Proteomes" id="UP000275727">
    <property type="component" value="Chromosome"/>
</dbReference>
<dbReference type="Pfam" id="PF00701">
    <property type="entry name" value="DHDPS"/>
    <property type="match status" value="1"/>
</dbReference>
<keyword evidence="7 12" id="KW-0220">Diaminopimelate biosynthesis</keyword>
<dbReference type="PROSITE" id="PS00666">
    <property type="entry name" value="DHDPS_2"/>
    <property type="match status" value="1"/>
</dbReference>
<dbReference type="Proteomes" id="UP000276029">
    <property type="component" value="Unassembled WGS sequence"/>
</dbReference>
<dbReference type="EC" id="4.3.3.7" evidence="4 12"/>
<evidence type="ECO:0000256" key="12">
    <source>
        <dbReference type="HAMAP-Rule" id="MF_00418"/>
    </source>
</evidence>
<evidence type="ECO:0000256" key="1">
    <source>
        <dbReference type="ARBA" id="ARBA00003294"/>
    </source>
</evidence>
<evidence type="ECO:0000256" key="2">
    <source>
        <dbReference type="ARBA" id="ARBA00005120"/>
    </source>
</evidence>
<comment type="subunit">
    <text evidence="12">Homotetramer; dimer of dimers.</text>
</comment>
<keyword evidence="5 12" id="KW-0963">Cytoplasm</keyword>
<evidence type="ECO:0000313" key="18">
    <source>
        <dbReference type="Proteomes" id="UP000275727"/>
    </source>
</evidence>
<evidence type="ECO:0000256" key="8">
    <source>
        <dbReference type="ARBA" id="ARBA00023154"/>
    </source>
</evidence>
<comment type="function">
    <text evidence="1 12">Catalyzes the condensation of (S)-aspartate-beta-semialdehyde [(S)-ASA] and pyruvate to 4-hydroxy-tetrahydrodipicolinate (HTPA).</text>
</comment>
<evidence type="ECO:0000313" key="19">
    <source>
        <dbReference type="Proteomes" id="UP000276029"/>
    </source>
</evidence>
<comment type="subcellular location">
    <subcellularLocation>
        <location evidence="12">Cytoplasm</location>
    </subcellularLocation>
</comment>
<dbReference type="PRINTS" id="PR00146">
    <property type="entry name" value="DHPICSNTHASE"/>
</dbReference>
<accession>A0AAD1D8P9</accession>
<sequence>MTARFYGSIPALVTPFRDGSVDFATFETFVEWQIAEGSTGLVPCGTTGESATMTIDEHNAVIAACIKAAAGRVPVIAGCGSNDTACAVSHVRHAEKAGADAALVVSPYYNRPSQEGLYQHFKAVAEATSLPIILYNIPGRSVVDIAPATMKRLSEIPNIVGVKDATGVLQRISEQRLSCGTDFIQLSGNDDMTLGIMASGGQGCISVTANVAPRLCAEFQTACRENRWNDALALQDRLFPLHAGLFSDASPGPAKYALSKLGKLREELRLPMVPAGEAARRIVDAAMAHAGIC</sequence>
<evidence type="ECO:0000256" key="14">
    <source>
        <dbReference type="PIRSR" id="PIRSR001365-1"/>
    </source>
</evidence>
<dbReference type="PANTHER" id="PTHR12128">
    <property type="entry name" value="DIHYDRODIPICOLINATE SYNTHASE"/>
    <property type="match status" value="1"/>
</dbReference>
<dbReference type="SMART" id="SM01130">
    <property type="entry name" value="DHDPS"/>
    <property type="match status" value="1"/>
</dbReference>
<evidence type="ECO:0000256" key="7">
    <source>
        <dbReference type="ARBA" id="ARBA00022915"/>
    </source>
</evidence>
<keyword evidence="19" id="KW-1185">Reference proteome</keyword>
<evidence type="ECO:0000256" key="13">
    <source>
        <dbReference type="PIRNR" id="PIRNR001365"/>
    </source>
</evidence>
<dbReference type="SUPFAM" id="SSF51569">
    <property type="entry name" value="Aldolase"/>
    <property type="match status" value="1"/>
</dbReference>
<dbReference type="GO" id="GO:0008840">
    <property type="term" value="F:4-hydroxy-tetrahydrodipicolinate synthase activity"/>
    <property type="evidence" value="ECO:0007669"/>
    <property type="project" value="UniProtKB-UniRule"/>
</dbReference>
<dbReference type="InterPro" id="IPR005263">
    <property type="entry name" value="DapA"/>
</dbReference>
<dbReference type="KEGG" id="smic:SmB9_30760"/>
<comment type="similarity">
    <text evidence="3 12 13">Belongs to the DapA family.</text>
</comment>
<evidence type="ECO:0000256" key="3">
    <source>
        <dbReference type="ARBA" id="ARBA00007592"/>
    </source>
</evidence>
<evidence type="ECO:0000256" key="11">
    <source>
        <dbReference type="ARBA" id="ARBA00047836"/>
    </source>
</evidence>
<dbReference type="GO" id="GO:0019877">
    <property type="term" value="P:diaminopimelate biosynthetic process"/>
    <property type="evidence" value="ECO:0007669"/>
    <property type="project" value="UniProtKB-UniRule"/>
</dbReference>
<evidence type="ECO:0000256" key="5">
    <source>
        <dbReference type="ARBA" id="ARBA00022490"/>
    </source>
</evidence>
<dbReference type="PANTHER" id="PTHR12128:SF66">
    <property type="entry name" value="4-HYDROXY-2-OXOGLUTARATE ALDOLASE, MITOCHONDRIAL"/>
    <property type="match status" value="1"/>
</dbReference>
<protein>
    <recommendedName>
        <fullName evidence="4 12">4-hydroxy-tetrahydrodipicolinate synthase</fullName>
        <shortName evidence="12">HTPA synthase</shortName>
        <ecNumber evidence="4 12">4.3.3.7</ecNumber>
    </recommendedName>
</protein>
<dbReference type="InterPro" id="IPR020624">
    <property type="entry name" value="Schiff_base-form_aldolases_CS"/>
</dbReference>
<keyword evidence="10 12" id="KW-0704">Schiff base</keyword>
<comment type="pathway">
    <text evidence="2 12">Amino-acid biosynthesis; L-lysine biosynthesis via DAP pathway; (S)-tetrahydrodipicolinate from L-aspartate: step 3/4.</text>
</comment>